<dbReference type="GO" id="GO:0043138">
    <property type="term" value="F:3'-5' DNA helicase activity"/>
    <property type="evidence" value="ECO:0007669"/>
    <property type="project" value="UniProtKB-EC"/>
</dbReference>
<dbReference type="InterPro" id="IPR022698">
    <property type="entry name" value="OrsD"/>
</dbReference>
<comment type="caution">
    <text evidence="11">The sequence shown here is derived from an EMBL/GenBank/DDBJ whole genome shotgun (WGS) entry which is preliminary data.</text>
</comment>
<comment type="catalytic activity">
    <reaction evidence="4">
        <text>Couples ATP hydrolysis with the unwinding of duplex DNA by translocating in the 3'-5' direction.</text>
        <dbReference type="EC" id="5.6.2.4"/>
    </reaction>
</comment>
<dbReference type="PROSITE" id="PS51194">
    <property type="entry name" value="HELICASE_CTER"/>
    <property type="match status" value="1"/>
</dbReference>
<evidence type="ECO:0000313" key="11">
    <source>
        <dbReference type="EMBL" id="KAF7783352.1"/>
    </source>
</evidence>
<dbReference type="SMART" id="SM00490">
    <property type="entry name" value="HELICc"/>
    <property type="match status" value="1"/>
</dbReference>
<dbReference type="EMBL" id="JABXXO010000003">
    <property type="protein sequence ID" value="KAF7783352.1"/>
    <property type="molecule type" value="Genomic_DNA"/>
</dbReference>
<evidence type="ECO:0000256" key="6">
    <source>
        <dbReference type="PROSITE-ProRule" id="PRU00042"/>
    </source>
</evidence>
<dbReference type="GO" id="GO:0000724">
    <property type="term" value="P:double-strand break repair via homologous recombination"/>
    <property type="evidence" value="ECO:0007669"/>
    <property type="project" value="TreeGrafter"/>
</dbReference>
<keyword evidence="6" id="KW-0479">Metal-binding</keyword>
<keyword evidence="6" id="KW-0863">Zinc-finger</keyword>
<name>A0A8H7F9T6_AGABI</name>
<protein>
    <recommendedName>
        <fullName evidence="5">DNA 3'-5' helicase</fullName>
        <ecNumber evidence="5">5.6.2.4</ecNumber>
    </recommendedName>
</protein>
<evidence type="ECO:0000259" key="8">
    <source>
        <dbReference type="PROSITE" id="PS50157"/>
    </source>
</evidence>
<comment type="similarity">
    <text evidence="1">Belongs to the helicase family. RecQ subfamily.</text>
</comment>
<dbReference type="SUPFAM" id="SSF52540">
    <property type="entry name" value="P-loop containing nucleoside triphosphate hydrolases"/>
    <property type="match status" value="1"/>
</dbReference>
<evidence type="ECO:0000259" key="10">
    <source>
        <dbReference type="PROSITE" id="PS51194"/>
    </source>
</evidence>
<dbReference type="Pfam" id="PF00270">
    <property type="entry name" value="DEAD"/>
    <property type="match status" value="1"/>
</dbReference>
<dbReference type="GO" id="GO:0005694">
    <property type="term" value="C:chromosome"/>
    <property type="evidence" value="ECO:0007669"/>
    <property type="project" value="TreeGrafter"/>
</dbReference>
<evidence type="ECO:0000256" key="2">
    <source>
        <dbReference type="ARBA" id="ARBA00022741"/>
    </source>
</evidence>
<feature type="region of interest" description="Disordered" evidence="7">
    <location>
        <begin position="1383"/>
        <end position="1462"/>
    </location>
</feature>
<dbReference type="PANTHER" id="PTHR13710:SF154">
    <property type="entry name" value="RECQ HELICASE, PUTATIVE (AFU_ORTHOLOGUE AFUA_6G14720)-RELATED"/>
    <property type="match status" value="1"/>
</dbReference>
<proteinExistence type="inferred from homology"/>
<dbReference type="GO" id="GO:0009378">
    <property type="term" value="F:four-way junction helicase activity"/>
    <property type="evidence" value="ECO:0007669"/>
    <property type="project" value="TreeGrafter"/>
</dbReference>
<gene>
    <name evidence="11" type="ORF">Agabi119p4_2728</name>
</gene>
<organism evidence="11 12">
    <name type="scientific">Agaricus bisporus var. burnettii</name>
    <dbReference type="NCBI Taxonomy" id="192524"/>
    <lineage>
        <taxon>Eukaryota</taxon>
        <taxon>Fungi</taxon>
        <taxon>Dikarya</taxon>
        <taxon>Basidiomycota</taxon>
        <taxon>Agaricomycotina</taxon>
        <taxon>Agaricomycetes</taxon>
        <taxon>Agaricomycetidae</taxon>
        <taxon>Agaricales</taxon>
        <taxon>Agaricineae</taxon>
        <taxon>Agaricaceae</taxon>
        <taxon>Agaricus</taxon>
    </lineage>
</organism>
<evidence type="ECO:0000256" key="1">
    <source>
        <dbReference type="ARBA" id="ARBA00005446"/>
    </source>
</evidence>
<dbReference type="SMART" id="SM00487">
    <property type="entry name" value="DEXDc"/>
    <property type="match status" value="1"/>
</dbReference>
<feature type="domain" description="Helicase ATP-binding" evidence="9">
    <location>
        <begin position="1012"/>
        <end position="1173"/>
    </location>
</feature>
<dbReference type="InterPro" id="IPR011545">
    <property type="entry name" value="DEAD/DEAH_box_helicase_dom"/>
</dbReference>
<dbReference type="GO" id="GO:0003676">
    <property type="term" value="F:nucleic acid binding"/>
    <property type="evidence" value="ECO:0007669"/>
    <property type="project" value="InterPro"/>
</dbReference>
<feature type="compositionally biased region" description="Low complexity" evidence="7">
    <location>
        <begin position="1388"/>
        <end position="1430"/>
    </location>
</feature>
<feature type="domain" description="C2H2-type" evidence="8">
    <location>
        <begin position="235"/>
        <end position="263"/>
    </location>
</feature>
<dbReference type="InterPro" id="IPR027417">
    <property type="entry name" value="P-loop_NTPase"/>
</dbReference>
<reference evidence="11 12" key="1">
    <citation type="journal article" name="Sci. Rep.">
        <title>Telomere-to-telomere assembled and centromere annotated genomes of the two main subspecies of the button mushroom Agaricus bisporus reveal especially polymorphic chromosome ends.</title>
        <authorList>
            <person name="Sonnenberg A.S.M."/>
            <person name="Sedaghat-Telgerd N."/>
            <person name="Lavrijssen B."/>
            <person name="Ohm R.A."/>
            <person name="Hendrickx P.M."/>
            <person name="Scholtmeijer K."/>
            <person name="Baars J.J.P."/>
            <person name="van Peer A."/>
        </authorList>
    </citation>
    <scope>NUCLEOTIDE SEQUENCE [LARGE SCALE GENOMIC DNA]</scope>
    <source>
        <strain evidence="11 12">H119_p4</strain>
    </source>
</reference>
<dbReference type="InterPro" id="IPR013087">
    <property type="entry name" value="Znf_C2H2_type"/>
</dbReference>
<evidence type="ECO:0000256" key="4">
    <source>
        <dbReference type="ARBA" id="ARBA00034617"/>
    </source>
</evidence>
<dbReference type="PANTHER" id="PTHR13710">
    <property type="entry name" value="DNA HELICASE RECQ FAMILY MEMBER"/>
    <property type="match status" value="1"/>
</dbReference>
<dbReference type="InterPro" id="IPR014001">
    <property type="entry name" value="Helicase_ATP-bd"/>
</dbReference>
<dbReference type="SMART" id="SM00355">
    <property type="entry name" value="ZnF_C2H2"/>
    <property type="match status" value="2"/>
</dbReference>
<evidence type="ECO:0000259" key="9">
    <source>
        <dbReference type="PROSITE" id="PS51192"/>
    </source>
</evidence>
<feature type="compositionally biased region" description="Low complexity" evidence="7">
    <location>
        <begin position="1439"/>
        <end position="1451"/>
    </location>
</feature>
<dbReference type="Proteomes" id="UP000629468">
    <property type="component" value="Unassembled WGS sequence"/>
</dbReference>
<evidence type="ECO:0000256" key="7">
    <source>
        <dbReference type="SAM" id="MobiDB-lite"/>
    </source>
</evidence>
<evidence type="ECO:0000256" key="3">
    <source>
        <dbReference type="ARBA" id="ARBA00022840"/>
    </source>
</evidence>
<accession>A0A8H7F9T6</accession>
<keyword evidence="3" id="KW-0067">ATP-binding</keyword>
<keyword evidence="2" id="KW-0547">Nucleotide-binding</keyword>
<dbReference type="Pfam" id="PF12013">
    <property type="entry name" value="OrsD"/>
    <property type="match status" value="1"/>
</dbReference>
<dbReference type="InterPro" id="IPR001650">
    <property type="entry name" value="Helicase_C-like"/>
</dbReference>
<dbReference type="GO" id="GO:0005737">
    <property type="term" value="C:cytoplasm"/>
    <property type="evidence" value="ECO:0007669"/>
    <property type="project" value="TreeGrafter"/>
</dbReference>
<dbReference type="GO" id="GO:0005524">
    <property type="term" value="F:ATP binding"/>
    <property type="evidence" value="ECO:0007669"/>
    <property type="project" value="UniProtKB-KW"/>
</dbReference>
<evidence type="ECO:0000256" key="5">
    <source>
        <dbReference type="ARBA" id="ARBA00034808"/>
    </source>
</evidence>
<evidence type="ECO:0000313" key="12">
    <source>
        <dbReference type="Proteomes" id="UP000629468"/>
    </source>
</evidence>
<dbReference type="PROSITE" id="PS00028">
    <property type="entry name" value="ZINC_FINGER_C2H2_1"/>
    <property type="match status" value="1"/>
</dbReference>
<dbReference type="EC" id="5.6.2.4" evidence="5"/>
<feature type="domain" description="Helicase C-terminal" evidence="10">
    <location>
        <begin position="1205"/>
        <end position="1343"/>
    </location>
</feature>
<dbReference type="GO" id="GO:0008270">
    <property type="term" value="F:zinc ion binding"/>
    <property type="evidence" value="ECO:0007669"/>
    <property type="project" value="UniProtKB-KW"/>
</dbReference>
<sequence length="1639" mass="183642">MLTRPTTMDTSRLFLPCDHCAEVFSTGPALYEHIALCKPIVKAVYPNQEIHISRDAEGRLACYCDHAHCERYYMVETDLLVHIKNDQGNYIGPQPGDESESIVLVPSSMSSELAPVTPKAEVVEETAPTNSAEPDTLPIHVGDNALGSHAYLSSIGLHYEKAHLLLICAACGIALNTEHGLSHVRTFHPVFRPNITKEYYYHAVSGLELERALPDISRMHNKAPLAGLPVYDDGLACPWCQKVFRTTGAMDYHHRVEHPRKVKPTQYEVVYTQQLDHQKHKSYFRVCPPLPRLTANATKTKWLDEQEAFVAKAIAVNPHKFKDVREVNDFLRLTKWPEYIQDYSPAVLHQLVQLPTNGTLDWLKKAVEYKFLNDLTLIEETPLLILQRLNTSDPAKGGISNDPFHAHQKSGTIHKYIHEVVRLLSFLLLDTSNPYKLPLPTFVKEVIETLRSTAAIPGLPSSSFAPLIQKVLYSLWGTQWRPSAQNPVGDPTMCFVMLSSLKANLSWCHPKDITGLLAKLTYCIRLVVLREIHVGFPDLIQGMNGLQSMYTEKTDSTFNSIRSLQHLATSFALSSVSLPTSFWLDSTYTQLIFKGDRISIAQIQAMGRDMILSTFQFMHHHVFWSKDVFLEYEYIADDLTEQTPGYNIFQDRRNSFLLQRKRTLLQALLDDPTLCDRYILGFQPTTGQPIWNLPRIRLWYKHYCELQLQFMTLIQLLGGAPARGTEIACIQYTNMPNQTRGFFKMNTHWVILCRYTKTSALTGHDKFIPHGIDAFTGDMIFQSLTHALPVAKVFASALYPNSVDVQKLLNTFLFPNDRKISDSDRLSESMRIASQTRVGVALGLADWRQLFVTIKHKHCPDLEDLAALDSTDTVSALQAGHSRQTEDRIYGLTQESFAHHSEDVLQAFLGFSNKWDAFMKVPDGSQMLSCRVLLSPSAYLGHLPKPISALPSAAQEAKRLPLHARLLSQWPAPETEHDALAQLEARCVSALHTLLDNAEATWTSVEQKEAVMAAASGCNDVVAILPTGGGKTMVALIQALIHKSSVTLIVVPFVALLQDYQHRLERYKVAFSVFTSQSQRISGMEPIVLITAEISRTAHFTQCLMEAHHRRVPIQAIVFDEFHTVHTSQHYRESLQHIYTLRAIPTQWILLSGTIPPRSTDIILHNFNLHPKAIVIRSPTNRPELEYVFHQAARTEEDLLQKVSNLYHVALAAFTEDDRALIYVPYKDLGWELASCLKCDFYAGTSETAAEERKAKYQSWIKGENKVMVCTHAFGCGHDYPHVRWICHAGTPYEMINFIQEVGRAGRDSRPAVCELVPKGKTTPSLPEGVIDHAGLLVMHNLVFDSTLCIRFALTEFTDGEGVVCAASDANCPCSRCAPLVPTQPRTSQSKVASSLPSSSAPTHQSHSTISQYTTSQSSSSSFALQSQPTQLSQANKRAGSSLPGPSSSASNVFEVQVDSSKRRRIDTAVETTKYKKRIQEAFAVMDNQCTCCLVLGNLDPIDHKANDCPALGFSNMRKWRREHPVRFTHQVHGQVCYRCHVPLIDHSLHPFTMSPQDCPNSDMVLPLLPVVPSALPRQCRAVPMLGCDAPHRSPAIPLESPLKDDSNGYNFMSRGYLVDLLLNFLLFSLLSGSGDGSR</sequence>
<keyword evidence="6" id="KW-0862">Zinc</keyword>
<dbReference type="Pfam" id="PF00271">
    <property type="entry name" value="Helicase_C"/>
    <property type="match status" value="1"/>
</dbReference>
<dbReference type="Gene3D" id="3.40.50.300">
    <property type="entry name" value="P-loop containing nucleotide triphosphate hydrolases"/>
    <property type="match status" value="2"/>
</dbReference>
<dbReference type="PROSITE" id="PS50157">
    <property type="entry name" value="ZINC_FINGER_C2H2_2"/>
    <property type="match status" value="1"/>
</dbReference>
<dbReference type="PROSITE" id="PS51192">
    <property type="entry name" value="HELICASE_ATP_BIND_1"/>
    <property type="match status" value="1"/>
</dbReference>